<dbReference type="AlphaFoldDB" id="A0AAD6WG06"/>
<protein>
    <submittedName>
        <fullName evidence="13">Linoleate 13S-lipoxygenase 3-1</fullName>
    </submittedName>
</protein>
<dbReference type="PRINTS" id="PR00468">
    <property type="entry name" value="PLTLPOXGNASE"/>
</dbReference>
<comment type="caution">
    <text evidence="10">Lacks conserved residue(s) required for the propagation of feature annotation.</text>
</comment>
<dbReference type="InterPro" id="IPR042057">
    <property type="entry name" value="Lipoxy_PLAT/LH2"/>
</dbReference>
<dbReference type="PROSITE" id="PS50095">
    <property type="entry name" value="PLAT"/>
    <property type="match status" value="1"/>
</dbReference>
<sequence>MALPTEIIGGRLIDGSSFLPTSKMLMNQRVGMVKRNQFLGSPVLVPSQQIRRQEQLKRAVRAPVAAISEDIIKTNNKTTVPEKAVNFKVRAVVTVRNKHKEDLKETIVKQLDSLTDKIGRNVVLELISTDVDPKSKEPRRSKPAALRDWSKKSNLKAERVHYTAEFTVDSNFGVPGAITVINKHQQEFFMESITIEGFACGPVHFPCNSWIQSKKDHPGKRILFSNKPYLPSETPAGLRALREKELRDLRGDGKGVRKLSDRIYDFDVYNDLGNPDKSVSLTRPSLGGKTIPYPRRCRTGRLPMDSDITAESRVEKPLPLYVPRDEQFEESKQNTFSAGRLKAVLHTIIPSLKATISAENHDFSGFSDIDILYKEGLLLKVGLQDEIWKNLPLPKVVTKIQESSEGMLKYDTPKILSRDKFAWLRDDEFARQAVSGVNPVSIESLKVFPPKSNLDPEIYGPQESAFKEEHILGHLNGLSVSQALEENKLFIIDYHDVYLPFLDRINSLDGRKAYATRTLFFLTPLGTLKPIAIELSLPPAGLNSRSKRVVTPPMDATSNWVWQLAKAHVCSNDAGVHQLVNHW</sequence>
<dbReference type="SUPFAM" id="SSF48484">
    <property type="entry name" value="Lipoxigenase"/>
    <property type="match status" value="1"/>
</dbReference>
<gene>
    <name evidence="13" type="ORF">NC653_001842</name>
</gene>
<dbReference type="GO" id="GO:0034440">
    <property type="term" value="P:lipid oxidation"/>
    <property type="evidence" value="ECO:0007669"/>
    <property type="project" value="InterPro"/>
</dbReference>
<evidence type="ECO:0000313" key="13">
    <source>
        <dbReference type="EMBL" id="KAJ7011528.1"/>
    </source>
</evidence>
<dbReference type="Gene3D" id="4.10.375.10">
    <property type="entry name" value="Lipoxygenase-1, Domain 2"/>
    <property type="match status" value="1"/>
</dbReference>
<keyword evidence="4" id="KW-0925">Oxylipin biosynthesis</keyword>
<dbReference type="GO" id="GO:0031408">
    <property type="term" value="P:oxylipin biosynthetic process"/>
    <property type="evidence" value="ECO:0007669"/>
    <property type="project" value="UniProtKB-KW"/>
</dbReference>
<evidence type="ECO:0000259" key="11">
    <source>
        <dbReference type="PROSITE" id="PS50095"/>
    </source>
</evidence>
<comment type="similarity">
    <text evidence="1">Belongs to the lipoxygenase family.</text>
</comment>
<dbReference type="InterPro" id="IPR027433">
    <property type="entry name" value="Lipoxygenase_dom_3"/>
</dbReference>
<dbReference type="EMBL" id="JAQIZT010000001">
    <property type="protein sequence ID" value="KAJ7011528.1"/>
    <property type="molecule type" value="Genomic_DNA"/>
</dbReference>
<organism evidence="13 14">
    <name type="scientific">Populus alba x Populus x berolinensis</name>
    <dbReference type="NCBI Taxonomy" id="444605"/>
    <lineage>
        <taxon>Eukaryota</taxon>
        <taxon>Viridiplantae</taxon>
        <taxon>Streptophyta</taxon>
        <taxon>Embryophyta</taxon>
        <taxon>Tracheophyta</taxon>
        <taxon>Spermatophyta</taxon>
        <taxon>Magnoliopsida</taxon>
        <taxon>eudicotyledons</taxon>
        <taxon>Gunneridae</taxon>
        <taxon>Pentapetalae</taxon>
        <taxon>rosids</taxon>
        <taxon>fabids</taxon>
        <taxon>Malpighiales</taxon>
        <taxon>Salicaceae</taxon>
        <taxon>Saliceae</taxon>
        <taxon>Populus</taxon>
    </lineage>
</organism>
<evidence type="ECO:0000313" key="14">
    <source>
        <dbReference type="Proteomes" id="UP001164929"/>
    </source>
</evidence>
<dbReference type="Gene3D" id="3.10.450.60">
    <property type="match status" value="1"/>
</dbReference>
<evidence type="ECO:0000256" key="7">
    <source>
        <dbReference type="ARBA" id="ARBA00023002"/>
    </source>
</evidence>
<keyword evidence="14" id="KW-1185">Reference proteome</keyword>
<evidence type="ECO:0000259" key="12">
    <source>
        <dbReference type="PROSITE" id="PS51393"/>
    </source>
</evidence>
<evidence type="ECO:0000256" key="5">
    <source>
        <dbReference type="ARBA" id="ARBA00022832"/>
    </source>
</evidence>
<dbReference type="GO" id="GO:0016702">
    <property type="term" value="F:oxidoreductase activity, acting on single donors with incorporation of molecular oxygen, incorporation of two atoms of oxygen"/>
    <property type="evidence" value="ECO:0007669"/>
    <property type="project" value="InterPro"/>
</dbReference>
<dbReference type="GO" id="GO:0046872">
    <property type="term" value="F:metal ion binding"/>
    <property type="evidence" value="ECO:0007669"/>
    <property type="project" value="UniProtKB-KW"/>
</dbReference>
<keyword evidence="5" id="KW-0276">Fatty acid metabolism</keyword>
<dbReference type="Gene3D" id="2.60.60.20">
    <property type="entry name" value="PLAT/LH2 domain"/>
    <property type="match status" value="1"/>
</dbReference>
<evidence type="ECO:0000256" key="4">
    <source>
        <dbReference type="ARBA" id="ARBA00022767"/>
    </source>
</evidence>
<keyword evidence="2" id="KW-0444">Lipid biosynthesis</keyword>
<proteinExistence type="inferred from homology"/>
<accession>A0AAD6WG06</accession>
<evidence type="ECO:0000256" key="10">
    <source>
        <dbReference type="PROSITE-ProRule" id="PRU00152"/>
    </source>
</evidence>
<name>A0AAD6WG06_9ROSI</name>
<comment type="caution">
    <text evidence="13">The sequence shown here is derived from an EMBL/GenBank/DDBJ whole genome shotgun (WGS) entry which is preliminary data.</text>
</comment>
<dbReference type="Gene3D" id="4.10.372.10">
    <property type="entry name" value="Lipoxygenase-1, Domain 3"/>
    <property type="match status" value="1"/>
</dbReference>
<reference evidence="13 14" key="1">
    <citation type="journal article" date="2023" name="Mol. Ecol. Resour.">
        <title>Chromosome-level genome assembly of a triploid poplar Populus alba 'Berolinensis'.</title>
        <authorList>
            <person name="Chen S."/>
            <person name="Yu Y."/>
            <person name="Wang X."/>
            <person name="Wang S."/>
            <person name="Zhang T."/>
            <person name="Zhou Y."/>
            <person name="He R."/>
            <person name="Meng N."/>
            <person name="Wang Y."/>
            <person name="Liu W."/>
            <person name="Liu Z."/>
            <person name="Liu J."/>
            <person name="Guo Q."/>
            <person name="Huang H."/>
            <person name="Sederoff R.R."/>
            <person name="Wang G."/>
            <person name="Qu G."/>
            <person name="Chen S."/>
        </authorList>
    </citation>
    <scope>NUCLEOTIDE SEQUENCE [LARGE SCALE GENOMIC DNA]</scope>
    <source>
        <strain evidence="13">SC-2020</strain>
    </source>
</reference>
<dbReference type="Pfam" id="PF00305">
    <property type="entry name" value="Lipoxygenase"/>
    <property type="match status" value="1"/>
</dbReference>
<evidence type="ECO:0000256" key="1">
    <source>
        <dbReference type="ARBA" id="ARBA00009419"/>
    </source>
</evidence>
<keyword evidence="3" id="KW-0479">Metal-binding</keyword>
<dbReference type="SMART" id="SM00308">
    <property type="entry name" value="LH2"/>
    <property type="match status" value="1"/>
</dbReference>
<feature type="domain" description="PLAT" evidence="11">
    <location>
        <begin position="102"/>
        <end position="225"/>
    </location>
</feature>
<dbReference type="GO" id="GO:0006633">
    <property type="term" value="P:fatty acid biosynthetic process"/>
    <property type="evidence" value="ECO:0007669"/>
    <property type="project" value="UniProtKB-KW"/>
</dbReference>
<evidence type="ECO:0000256" key="9">
    <source>
        <dbReference type="ARBA" id="ARBA00023160"/>
    </source>
</evidence>
<dbReference type="FunFam" id="4.10.375.10:FF:000001">
    <property type="entry name" value="Lipoxygenase"/>
    <property type="match status" value="1"/>
</dbReference>
<dbReference type="CDD" id="cd01751">
    <property type="entry name" value="PLAT_LH2"/>
    <property type="match status" value="1"/>
</dbReference>
<keyword evidence="7" id="KW-0560">Oxidoreductase</keyword>
<evidence type="ECO:0000256" key="6">
    <source>
        <dbReference type="ARBA" id="ARBA00022964"/>
    </source>
</evidence>
<feature type="domain" description="Lipoxygenase" evidence="12">
    <location>
        <begin position="228"/>
        <end position="583"/>
    </location>
</feature>
<keyword evidence="9" id="KW-0275">Fatty acid biosynthesis</keyword>
<dbReference type="InterPro" id="IPR013819">
    <property type="entry name" value="LipOase_C"/>
</dbReference>
<dbReference type="Proteomes" id="UP001164929">
    <property type="component" value="Chromosome 1"/>
</dbReference>
<dbReference type="InterPro" id="IPR001024">
    <property type="entry name" value="PLAT/LH2_dom"/>
</dbReference>
<dbReference type="FunFam" id="3.10.450.60:FF:000002">
    <property type="entry name" value="Lipoxygenase"/>
    <property type="match status" value="1"/>
</dbReference>
<dbReference type="InterPro" id="IPR036226">
    <property type="entry name" value="LipOase_C_sf"/>
</dbReference>
<dbReference type="InterPro" id="IPR036392">
    <property type="entry name" value="PLAT/LH2_dom_sf"/>
</dbReference>
<dbReference type="PROSITE" id="PS51393">
    <property type="entry name" value="LIPOXYGENASE_3"/>
    <property type="match status" value="1"/>
</dbReference>
<keyword evidence="8" id="KW-0443">Lipid metabolism</keyword>
<evidence type="ECO:0000256" key="2">
    <source>
        <dbReference type="ARBA" id="ARBA00022516"/>
    </source>
</evidence>
<keyword evidence="6" id="KW-0223">Dioxygenase</keyword>
<evidence type="ECO:0000256" key="8">
    <source>
        <dbReference type="ARBA" id="ARBA00023098"/>
    </source>
</evidence>
<evidence type="ECO:0000256" key="3">
    <source>
        <dbReference type="ARBA" id="ARBA00022723"/>
    </source>
</evidence>
<dbReference type="FunFam" id="4.10.372.10:FF:000001">
    <property type="entry name" value="Lipoxygenase"/>
    <property type="match status" value="1"/>
</dbReference>
<dbReference type="Pfam" id="PF01477">
    <property type="entry name" value="PLAT"/>
    <property type="match status" value="1"/>
</dbReference>
<dbReference type="InterPro" id="IPR001246">
    <property type="entry name" value="LipOase_plant"/>
</dbReference>
<dbReference type="InterPro" id="IPR000907">
    <property type="entry name" value="LipOase"/>
</dbReference>
<dbReference type="SUPFAM" id="SSF49723">
    <property type="entry name" value="Lipase/lipooxygenase domain (PLAT/LH2 domain)"/>
    <property type="match status" value="1"/>
</dbReference>
<dbReference type="PANTHER" id="PTHR11771">
    <property type="entry name" value="LIPOXYGENASE"/>
    <property type="match status" value="1"/>
</dbReference>